<dbReference type="PANTHER" id="PTHR16201">
    <property type="entry name" value="SEVEN TRANSMEMBRANE PROTEIN 1-RELATED"/>
    <property type="match status" value="1"/>
</dbReference>
<evidence type="ECO:0000256" key="1">
    <source>
        <dbReference type="ARBA" id="ARBA00004141"/>
    </source>
</evidence>
<dbReference type="InterPro" id="IPR006603">
    <property type="entry name" value="PQ-loop_rpt"/>
</dbReference>
<organism evidence="6 7">
    <name type="scientific">Abeliophyllum distichum</name>
    <dbReference type="NCBI Taxonomy" id="126358"/>
    <lineage>
        <taxon>Eukaryota</taxon>
        <taxon>Viridiplantae</taxon>
        <taxon>Streptophyta</taxon>
        <taxon>Embryophyta</taxon>
        <taxon>Tracheophyta</taxon>
        <taxon>Spermatophyta</taxon>
        <taxon>Magnoliopsida</taxon>
        <taxon>eudicotyledons</taxon>
        <taxon>Gunneridae</taxon>
        <taxon>Pentapetalae</taxon>
        <taxon>asterids</taxon>
        <taxon>lamiids</taxon>
        <taxon>Lamiales</taxon>
        <taxon>Oleaceae</taxon>
        <taxon>Forsythieae</taxon>
        <taxon>Abeliophyllum</taxon>
    </lineage>
</organism>
<dbReference type="AlphaFoldDB" id="A0ABD1QXD1"/>
<keyword evidence="3 5" id="KW-1133">Transmembrane helix</keyword>
<protein>
    <submittedName>
        <fullName evidence="6">PQ-loop repeat family protein/transmembrane family protein</fullName>
    </submittedName>
</protein>
<evidence type="ECO:0000313" key="6">
    <source>
        <dbReference type="EMBL" id="KAL2480867.1"/>
    </source>
</evidence>
<dbReference type="SMART" id="SM00679">
    <property type="entry name" value="CTNS"/>
    <property type="match status" value="2"/>
</dbReference>
<feature type="transmembrane region" description="Helical" evidence="5">
    <location>
        <begin position="98"/>
        <end position="119"/>
    </location>
</feature>
<feature type="transmembrane region" description="Helical" evidence="5">
    <location>
        <begin position="65"/>
        <end position="86"/>
    </location>
</feature>
<accession>A0ABD1QXD1</accession>
<gene>
    <name evidence="6" type="ORF">Adt_33833</name>
</gene>
<dbReference type="Pfam" id="PF04193">
    <property type="entry name" value="PQ-loop"/>
    <property type="match status" value="2"/>
</dbReference>
<keyword evidence="4 5" id="KW-0472">Membrane</keyword>
<keyword evidence="7" id="KW-1185">Reference proteome</keyword>
<feature type="transmembrane region" description="Helical" evidence="5">
    <location>
        <begin position="363"/>
        <end position="386"/>
    </location>
</feature>
<dbReference type="FunFam" id="1.20.1280.290:FF:000019">
    <property type="entry name" value="PQ-loop repeat family protein / transmembrane family protein"/>
    <property type="match status" value="1"/>
</dbReference>
<evidence type="ECO:0000256" key="2">
    <source>
        <dbReference type="ARBA" id="ARBA00022692"/>
    </source>
</evidence>
<dbReference type="Proteomes" id="UP001604336">
    <property type="component" value="Unassembled WGS sequence"/>
</dbReference>
<dbReference type="EMBL" id="JBFOLK010000010">
    <property type="protein sequence ID" value="KAL2480867.1"/>
    <property type="molecule type" value="Genomic_DNA"/>
</dbReference>
<dbReference type="FunFam" id="1.20.1280.290:FF:000012">
    <property type="entry name" value="Vacuolar membrane PQ loop repeat protein"/>
    <property type="match status" value="1"/>
</dbReference>
<evidence type="ECO:0000256" key="3">
    <source>
        <dbReference type="ARBA" id="ARBA00022989"/>
    </source>
</evidence>
<comment type="subcellular location">
    <subcellularLocation>
        <location evidence="1">Membrane</location>
        <topology evidence="1">Multi-pass membrane protein</topology>
    </subcellularLocation>
</comment>
<dbReference type="InterPro" id="IPR051415">
    <property type="entry name" value="LAAT-1"/>
</dbReference>
<reference evidence="7" key="1">
    <citation type="submission" date="2024-07" db="EMBL/GenBank/DDBJ databases">
        <title>Two chromosome-level genome assemblies of Korean endemic species Abeliophyllum distichum and Forsythia ovata (Oleaceae).</title>
        <authorList>
            <person name="Jang H."/>
        </authorList>
    </citation>
    <scope>NUCLEOTIDE SEQUENCE [LARGE SCALE GENOMIC DNA]</scope>
</reference>
<sequence>MGILKISQVTCPTDQNCSQWAKKHMDYCLCSKKDGVSLALGLISVLTWSVAEIPQIITNYKQKSTHGLSILFLLTWVLGDFLNLFGCTLEPATLPTQYYLAVLYTVTTLILSAQAIYYCHIYHRLKCNRQKLEVIQAGAVEKKDHKYGIDKKQVNDAERLGNAPSSPIPLPAISHDSSHEELYYMSARSLSISYTPAEVSFPPRRTPDAEEHGAREPLLGEARSTQSAPPLQTKTMLCVVSLMTFFIGGLNLQQAETGRHNIIFLNPTTGVVLQVGRQILQVTGEFEKETSVTKSSEIGSFLGWGMAAIYLGGRLPQICLNIRRGNAEGLNPLMFVFAIVGNATYVASILVSSLEWSKIRPNLPWLVDAGGCVLLDTFIMFQFIYFRYRSSRDIEKKYSSNDS</sequence>
<name>A0ABD1QXD1_9LAMI</name>
<feature type="transmembrane region" description="Helical" evidence="5">
    <location>
        <begin position="333"/>
        <end position="351"/>
    </location>
</feature>
<proteinExistence type="predicted"/>
<dbReference type="Gene3D" id="1.20.1280.290">
    <property type="match status" value="2"/>
</dbReference>
<evidence type="ECO:0000313" key="7">
    <source>
        <dbReference type="Proteomes" id="UP001604336"/>
    </source>
</evidence>
<evidence type="ECO:0000256" key="5">
    <source>
        <dbReference type="SAM" id="Phobius"/>
    </source>
</evidence>
<dbReference type="GO" id="GO:0016020">
    <property type="term" value="C:membrane"/>
    <property type="evidence" value="ECO:0007669"/>
    <property type="project" value="UniProtKB-SubCell"/>
</dbReference>
<dbReference type="PANTHER" id="PTHR16201:SF44">
    <property type="entry name" value="SEVEN TRANSMEMBRANE PROTEIN 1"/>
    <property type="match status" value="1"/>
</dbReference>
<keyword evidence="2 5" id="KW-0812">Transmembrane</keyword>
<evidence type="ECO:0000256" key="4">
    <source>
        <dbReference type="ARBA" id="ARBA00023136"/>
    </source>
</evidence>
<comment type="caution">
    <text evidence="6">The sequence shown here is derived from an EMBL/GenBank/DDBJ whole genome shotgun (WGS) entry which is preliminary data.</text>
</comment>